<evidence type="ECO:0000313" key="3">
    <source>
        <dbReference type="Proteomes" id="UP001176941"/>
    </source>
</evidence>
<keyword evidence="3" id="KW-1185">Reference proteome</keyword>
<feature type="compositionally biased region" description="Low complexity" evidence="1">
    <location>
        <begin position="213"/>
        <end position="227"/>
    </location>
</feature>
<organism evidence="2 3">
    <name type="scientific">Rangifer tarandus platyrhynchus</name>
    <name type="common">Svalbard reindeer</name>
    <dbReference type="NCBI Taxonomy" id="3082113"/>
    <lineage>
        <taxon>Eukaryota</taxon>
        <taxon>Metazoa</taxon>
        <taxon>Chordata</taxon>
        <taxon>Craniata</taxon>
        <taxon>Vertebrata</taxon>
        <taxon>Euteleostomi</taxon>
        <taxon>Mammalia</taxon>
        <taxon>Eutheria</taxon>
        <taxon>Laurasiatheria</taxon>
        <taxon>Artiodactyla</taxon>
        <taxon>Ruminantia</taxon>
        <taxon>Pecora</taxon>
        <taxon>Cervidae</taxon>
        <taxon>Odocoileinae</taxon>
        <taxon>Rangifer</taxon>
    </lineage>
</organism>
<reference evidence="2" key="1">
    <citation type="submission" date="2023-04" db="EMBL/GenBank/DDBJ databases">
        <authorList>
            <consortium name="ELIXIR-Norway"/>
        </authorList>
    </citation>
    <scope>NUCLEOTIDE SEQUENCE [LARGE SCALE GENOMIC DNA]</scope>
</reference>
<proteinExistence type="predicted"/>
<gene>
    <name evidence="2" type="ORF">MRATA1EN1_LOCUS6375</name>
</gene>
<evidence type="ECO:0000313" key="2">
    <source>
        <dbReference type="EMBL" id="CAI9157413.1"/>
    </source>
</evidence>
<feature type="region of interest" description="Disordered" evidence="1">
    <location>
        <begin position="174"/>
        <end position="251"/>
    </location>
</feature>
<name>A0ABN8YAE2_RANTA</name>
<dbReference type="Proteomes" id="UP001176941">
    <property type="component" value="Chromosome 15"/>
</dbReference>
<dbReference type="EMBL" id="OX459951">
    <property type="protein sequence ID" value="CAI9157413.1"/>
    <property type="molecule type" value="Genomic_DNA"/>
</dbReference>
<accession>A0ABN8YAE2</accession>
<sequence>MVTMLRSLLENVGNAQQTHIYERGSCPCGPLPAGAKAGRSFCPDELIPAAPTRAQTSPTFLRQEGDTKTLACQLRQRGCSCSELPLPVFCIHSTAWLEALWRVRAAQSLPIPRETAGSGSTLPPVGSHIRFARADSGSTTARRTQVLLAFSTWKPLPLQLVGSGPDQAPGLCQQTRSSASGLGGGGPLGWTLPGQSTPKGTGLPLALQGTQPGPGARLPPRRLGCGRTWLPGGPSAGRPSWSRPACLRGAR</sequence>
<protein>
    <submittedName>
        <fullName evidence="2">Uncharacterized protein</fullName>
    </submittedName>
</protein>
<evidence type="ECO:0000256" key="1">
    <source>
        <dbReference type="SAM" id="MobiDB-lite"/>
    </source>
</evidence>